<dbReference type="AlphaFoldDB" id="A0A1A6AER0"/>
<keyword evidence="2" id="KW-0677">Repeat</keyword>
<feature type="compositionally biased region" description="Low complexity" evidence="4">
    <location>
        <begin position="12"/>
        <end position="24"/>
    </location>
</feature>
<evidence type="ECO:0000256" key="1">
    <source>
        <dbReference type="ARBA" id="ARBA00022574"/>
    </source>
</evidence>
<reference evidence="5" key="1">
    <citation type="submission" date="2013-07" db="EMBL/GenBank/DDBJ databases">
        <title>The Genome Sequence of Cryptococcus dejecticola CBS10117.</title>
        <authorList>
            <consortium name="The Broad Institute Genome Sequencing Platform"/>
            <person name="Cuomo C."/>
            <person name="Litvintseva A."/>
            <person name="Chen Y."/>
            <person name="Heitman J."/>
            <person name="Sun S."/>
            <person name="Springer D."/>
            <person name="Dromer F."/>
            <person name="Young S.K."/>
            <person name="Zeng Q."/>
            <person name="Gargeya S."/>
            <person name="Fitzgerald M."/>
            <person name="Abouelleil A."/>
            <person name="Alvarado L."/>
            <person name="Berlin A.M."/>
            <person name="Chapman S.B."/>
            <person name="Dewar J."/>
            <person name="Goldberg J."/>
            <person name="Griggs A."/>
            <person name="Gujja S."/>
            <person name="Hansen M."/>
            <person name="Howarth C."/>
            <person name="Imamovic A."/>
            <person name="Larimer J."/>
            <person name="McCowan C."/>
            <person name="Murphy C."/>
            <person name="Pearson M."/>
            <person name="Priest M."/>
            <person name="Roberts A."/>
            <person name="Saif S."/>
            <person name="Shea T."/>
            <person name="Sykes S."/>
            <person name="Wortman J."/>
            <person name="Nusbaum C."/>
            <person name="Birren B."/>
        </authorList>
    </citation>
    <scope>NUCLEOTIDE SEQUENCE [LARGE SCALE GENOMIC DNA]</scope>
    <source>
        <strain evidence="5">CBS 10117</strain>
    </source>
</reference>
<keyword evidence="1 3" id="KW-0853">WD repeat</keyword>
<dbReference type="Pfam" id="PF00400">
    <property type="entry name" value="WD40"/>
    <property type="match status" value="3"/>
</dbReference>
<proteinExistence type="predicted"/>
<feature type="region of interest" description="Disordered" evidence="4">
    <location>
        <begin position="342"/>
        <end position="375"/>
    </location>
</feature>
<dbReference type="EMBL" id="CP144530">
    <property type="protein sequence ID" value="WWC57844.1"/>
    <property type="molecule type" value="Genomic_DNA"/>
</dbReference>
<dbReference type="STRING" id="1296121.A0A1A6AER0"/>
<feature type="compositionally biased region" description="Basic and acidic residues" evidence="4">
    <location>
        <begin position="364"/>
        <end position="375"/>
    </location>
</feature>
<dbReference type="PROSITE" id="PS50082">
    <property type="entry name" value="WD_REPEATS_2"/>
    <property type="match status" value="2"/>
</dbReference>
<feature type="compositionally biased region" description="Acidic residues" evidence="4">
    <location>
        <begin position="480"/>
        <end position="529"/>
    </location>
</feature>
<dbReference type="Gene3D" id="2.130.10.10">
    <property type="entry name" value="YVTN repeat-like/Quinoprotein amine dehydrogenase"/>
    <property type="match status" value="2"/>
</dbReference>
<dbReference type="PROSITE" id="PS50294">
    <property type="entry name" value="WD_REPEATS_REGION"/>
    <property type="match status" value="2"/>
</dbReference>
<sequence length="529" mass="57617">MGKQGKSKASKAAKPARPAPYGKKPNVEVKFEGVSSTSSVKPNAAESSKTKNVKVINTKADAKKHSTEAQPTSSSKDKGKSKAVEAVTAPISTPSSKSTFVIIAGTYEKLLYGLEGSYPDPASSKSSLEPIFIFPAHLACVKAVAASKGGKWLATGSEDEFVKVWDLRRRKEVGSLSQHTGSITSLHFPTSSHLITTSEDSTLSLFRTSDWALLKTLKGHSGRVNHVDVHPTGRVALSVGKDNTLKMWDLMRGRGAASLPLGSEAEMVKFSQSGTHFAVLFPRKIQIYSLTLKLLHTLETKSRFNTLTFATLPSTGDGEQEYLCVGTEKGVVEIYTIEVGQTEVSDDSDEDEDEEEDEPTAAETSEKKGSGAEVKRVGTLVGHTNRIKSISALQFVVPAEDGEERPTVLLTTVSSDGLINLFDLFWVENAHDIQGEGEANTRQPDASYNTKGSRLTCVFIADGQDLKKRQNIPKATAPVDEAEDEEESEEDEEDMYESGEDGEDDEEEDEDDMQVEFEDEEEDEGEYED</sequence>
<dbReference type="PROSITE" id="PS00678">
    <property type="entry name" value="WD_REPEATS_1"/>
    <property type="match status" value="2"/>
</dbReference>
<dbReference type="SMART" id="SM00320">
    <property type="entry name" value="WD40"/>
    <property type="match status" value="5"/>
</dbReference>
<dbReference type="InterPro" id="IPR015943">
    <property type="entry name" value="WD40/YVTN_repeat-like_dom_sf"/>
</dbReference>
<keyword evidence="7" id="KW-1185">Reference proteome</keyword>
<gene>
    <name evidence="5" type="ORF">I303_00379</name>
    <name evidence="6" type="ORF">I303_100379</name>
</gene>
<dbReference type="SUPFAM" id="SSF50978">
    <property type="entry name" value="WD40 repeat-like"/>
    <property type="match status" value="1"/>
</dbReference>
<feature type="compositionally biased region" description="Basic residues" evidence="4">
    <location>
        <begin position="1"/>
        <end position="11"/>
    </location>
</feature>
<organism evidence="5">
    <name type="scientific">Kwoniella dejecticola CBS 10117</name>
    <dbReference type="NCBI Taxonomy" id="1296121"/>
    <lineage>
        <taxon>Eukaryota</taxon>
        <taxon>Fungi</taxon>
        <taxon>Dikarya</taxon>
        <taxon>Basidiomycota</taxon>
        <taxon>Agaricomycotina</taxon>
        <taxon>Tremellomycetes</taxon>
        <taxon>Tremellales</taxon>
        <taxon>Cryptococcaceae</taxon>
        <taxon>Kwoniella</taxon>
    </lineage>
</organism>
<dbReference type="InterPro" id="IPR019775">
    <property type="entry name" value="WD40_repeat_CS"/>
</dbReference>
<dbReference type="Proteomes" id="UP000078595">
    <property type="component" value="Chromosome 1"/>
</dbReference>
<dbReference type="KEGG" id="kdj:28964078"/>
<evidence type="ECO:0000313" key="6">
    <source>
        <dbReference type="EMBL" id="WWC57844.1"/>
    </source>
</evidence>
<dbReference type="RefSeq" id="XP_018266404.1">
    <property type="nucleotide sequence ID" value="XM_018403750.1"/>
</dbReference>
<reference evidence="6" key="3">
    <citation type="submission" date="2024-02" db="EMBL/GenBank/DDBJ databases">
        <title>Comparative genomics of Cryptococcus and Kwoniella reveals pathogenesis evolution and contrasting modes of karyotype evolution via chromosome fusion or intercentromeric recombination.</title>
        <authorList>
            <person name="Coelho M.A."/>
            <person name="David-Palma M."/>
            <person name="Shea T."/>
            <person name="Bowers K."/>
            <person name="McGinley-Smith S."/>
            <person name="Mohammad A.W."/>
            <person name="Gnirke A."/>
            <person name="Yurkov A.M."/>
            <person name="Nowrousian M."/>
            <person name="Sun S."/>
            <person name="Cuomo C.A."/>
            <person name="Heitman J."/>
        </authorList>
    </citation>
    <scope>NUCLEOTIDE SEQUENCE</scope>
    <source>
        <strain evidence="6">CBS 10117</strain>
    </source>
</reference>
<dbReference type="InterPro" id="IPR051959">
    <property type="entry name" value="PAK1-Kinase_Regulator"/>
</dbReference>
<dbReference type="InterPro" id="IPR036322">
    <property type="entry name" value="WD40_repeat_dom_sf"/>
</dbReference>
<dbReference type="OrthoDB" id="308449at2759"/>
<dbReference type="InterPro" id="IPR001680">
    <property type="entry name" value="WD40_rpt"/>
</dbReference>
<protein>
    <submittedName>
        <fullName evidence="5">Protein MAK11</fullName>
    </submittedName>
</protein>
<evidence type="ECO:0000313" key="7">
    <source>
        <dbReference type="Proteomes" id="UP000078595"/>
    </source>
</evidence>
<reference evidence="6" key="2">
    <citation type="submission" date="2013-07" db="EMBL/GenBank/DDBJ databases">
        <authorList>
            <consortium name="The Broad Institute Genome Sequencing Platform"/>
            <person name="Cuomo C."/>
            <person name="Litvintseva A."/>
            <person name="Chen Y."/>
            <person name="Heitman J."/>
            <person name="Sun S."/>
            <person name="Springer D."/>
            <person name="Dromer F."/>
            <person name="Young S.K."/>
            <person name="Zeng Q."/>
            <person name="Gargeya S."/>
            <person name="Fitzgerald M."/>
            <person name="Abouelleil A."/>
            <person name="Alvarado L."/>
            <person name="Berlin A.M."/>
            <person name="Chapman S.B."/>
            <person name="Dewar J."/>
            <person name="Goldberg J."/>
            <person name="Griggs A."/>
            <person name="Gujja S."/>
            <person name="Hansen M."/>
            <person name="Howarth C."/>
            <person name="Imamovic A."/>
            <person name="Larimer J."/>
            <person name="McCowan C."/>
            <person name="Murphy C."/>
            <person name="Pearson M."/>
            <person name="Priest M."/>
            <person name="Roberts A."/>
            <person name="Saif S."/>
            <person name="Shea T."/>
            <person name="Sykes S."/>
            <person name="Wortman J."/>
            <person name="Nusbaum C."/>
            <person name="Birren B."/>
        </authorList>
    </citation>
    <scope>NUCLEOTIDE SEQUENCE</scope>
    <source>
        <strain evidence="6">CBS 10117</strain>
    </source>
</reference>
<dbReference type="GeneID" id="28964078"/>
<feature type="region of interest" description="Disordered" evidence="4">
    <location>
        <begin position="469"/>
        <end position="529"/>
    </location>
</feature>
<dbReference type="EMBL" id="KI894027">
    <property type="protein sequence ID" value="OBR88562.1"/>
    <property type="molecule type" value="Genomic_DNA"/>
</dbReference>
<name>A0A1A6AER0_9TREE</name>
<evidence type="ECO:0000313" key="5">
    <source>
        <dbReference type="EMBL" id="OBR88562.1"/>
    </source>
</evidence>
<evidence type="ECO:0000256" key="3">
    <source>
        <dbReference type="PROSITE-ProRule" id="PRU00221"/>
    </source>
</evidence>
<accession>A0A1A6AER0</accession>
<feature type="repeat" description="WD" evidence="3">
    <location>
        <begin position="134"/>
        <end position="175"/>
    </location>
</feature>
<dbReference type="PANTHER" id="PTHR44675:SF1">
    <property type="entry name" value="P21-ACTIVATED PROTEIN KINASE-INTERACTING PROTEIN 1"/>
    <property type="match status" value="1"/>
</dbReference>
<dbReference type="PANTHER" id="PTHR44675">
    <property type="entry name" value="PAK1 INTERACTING PROTEIN 1"/>
    <property type="match status" value="1"/>
</dbReference>
<evidence type="ECO:0000256" key="2">
    <source>
        <dbReference type="ARBA" id="ARBA00022737"/>
    </source>
</evidence>
<feature type="compositionally biased region" description="Acidic residues" evidence="4">
    <location>
        <begin position="344"/>
        <end position="360"/>
    </location>
</feature>
<feature type="repeat" description="WD" evidence="3">
    <location>
        <begin position="217"/>
        <end position="258"/>
    </location>
</feature>
<evidence type="ECO:0000256" key="4">
    <source>
        <dbReference type="SAM" id="MobiDB-lite"/>
    </source>
</evidence>
<feature type="region of interest" description="Disordered" evidence="4">
    <location>
        <begin position="1"/>
        <end position="82"/>
    </location>
</feature>
<feature type="compositionally biased region" description="Polar residues" evidence="4">
    <location>
        <begin position="34"/>
        <end position="47"/>
    </location>
</feature>
<dbReference type="VEuPathDB" id="FungiDB:I303_00379"/>